<comment type="caution">
    <text evidence="1">The sequence shown here is derived from an EMBL/GenBank/DDBJ whole genome shotgun (WGS) entry which is preliminary data.</text>
</comment>
<reference evidence="1" key="1">
    <citation type="submission" date="2020-06" db="EMBL/GenBank/DDBJ databases">
        <authorList>
            <person name="Li T."/>
            <person name="Hu X."/>
            <person name="Zhang T."/>
            <person name="Song X."/>
            <person name="Zhang H."/>
            <person name="Dai N."/>
            <person name="Sheng W."/>
            <person name="Hou X."/>
            <person name="Wei L."/>
        </authorList>
    </citation>
    <scope>NUCLEOTIDE SEQUENCE</scope>
    <source>
        <strain evidence="1">G02</strain>
        <tissue evidence="1">Leaf</tissue>
    </source>
</reference>
<accession>A0AAW2LFY3</accession>
<dbReference type="EMBL" id="JACGWJ010000025">
    <property type="protein sequence ID" value="KAL0316646.1"/>
    <property type="molecule type" value="Genomic_DNA"/>
</dbReference>
<dbReference type="AlphaFoldDB" id="A0AAW2LFY3"/>
<sequence>MNGSLPHWLREAVEIPPRPSDPTHVAVSSVSHCGTQWLNGPNFECTGTSQQPWLSNRYAAVLNIRSANQPLIIRHGKTEPHEREVNKQDDMIVIPSDASSEETISDDHSIRL</sequence>
<name>A0AAW2LFY3_SESRA</name>
<reference evidence="1" key="2">
    <citation type="journal article" date="2024" name="Plant">
        <title>Genomic evolution and insights into agronomic trait innovations of Sesamum species.</title>
        <authorList>
            <person name="Miao H."/>
            <person name="Wang L."/>
            <person name="Qu L."/>
            <person name="Liu H."/>
            <person name="Sun Y."/>
            <person name="Le M."/>
            <person name="Wang Q."/>
            <person name="Wei S."/>
            <person name="Zheng Y."/>
            <person name="Lin W."/>
            <person name="Duan Y."/>
            <person name="Cao H."/>
            <person name="Xiong S."/>
            <person name="Wang X."/>
            <person name="Wei L."/>
            <person name="Li C."/>
            <person name="Ma Q."/>
            <person name="Ju M."/>
            <person name="Zhao R."/>
            <person name="Li G."/>
            <person name="Mu C."/>
            <person name="Tian Q."/>
            <person name="Mei H."/>
            <person name="Zhang T."/>
            <person name="Gao T."/>
            <person name="Zhang H."/>
        </authorList>
    </citation>
    <scope>NUCLEOTIDE SEQUENCE</scope>
    <source>
        <strain evidence="1">G02</strain>
    </source>
</reference>
<organism evidence="1">
    <name type="scientific">Sesamum radiatum</name>
    <name type="common">Black benniseed</name>
    <dbReference type="NCBI Taxonomy" id="300843"/>
    <lineage>
        <taxon>Eukaryota</taxon>
        <taxon>Viridiplantae</taxon>
        <taxon>Streptophyta</taxon>
        <taxon>Embryophyta</taxon>
        <taxon>Tracheophyta</taxon>
        <taxon>Spermatophyta</taxon>
        <taxon>Magnoliopsida</taxon>
        <taxon>eudicotyledons</taxon>
        <taxon>Gunneridae</taxon>
        <taxon>Pentapetalae</taxon>
        <taxon>asterids</taxon>
        <taxon>lamiids</taxon>
        <taxon>Lamiales</taxon>
        <taxon>Pedaliaceae</taxon>
        <taxon>Sesamum</taxon>
    </lineage>
</organism>
<evidence type="ECO:0000313" key="1">
    <source>
        <dbReference type="EMBL" id="KAL0316646.1"/>
    </source>
</evidence>
<gene>
    <name evidence="1" type="ORF">Sradi_5542800</name>
</gene>
<protein>
    <submittedName>
        <fullName evidence="1">Uncharacterized protein</fullName>
    </submittedName>
</protein>
<proteinExistence type="predicted"/>